<evidence type="ECO:0000313" key="2">
    <source>
        <dbReference type="EMBL" id="KAK3793245.1"/>
    </source>
</evidence>
<name>A0AAE1E4I5_9GAST</name>
<organism evidence="2 3">
    <name type="scientific">Elysia crispata</name>
    <name type="common">lettuce slug</name>
    <dbReference type="NCBI Taxonomy" id="231223"/>
    <lineage>
        <taxon>Eukaryota</taxon>
        <taxon>Metazoa</taxon>
        <taxon>Spiralia</taxon>
        <taxon>Lophotrochozoa</taxon>
        <taxon>Mollusca</taxon>
        <taxon>Gastropoda</taxon>
        <taxon>Heterobranchia</taxon>
        <taxon>Euthyneura</taxon>
        <taxon>Panpulmonata</taxon>
        <taxon>Sacoglossa</taxon>
        <taxon>Placobranchoidea</taxon>
        <taxon>Plakobranchidae</taxon>
        <taxon>Elysia</taxon>
    </lineage>
</organism>
<evidence type="ECO:0000313" key="3">
    <source>
        <dbReference type="Proteomes" id="UP001283361"/>
    </source>
</evidence>
<gene>
    <name evidence="2" type="ORF">RRG08_014723</name>
</gene>
<reference evidence="2" key="1">
    <citation type="journal article" date="2023" name="G3 (Bethesda)">
        <title>A reference genome for the long-term kleptoplast-retaining sea slug Elysia crispata morphotype clarki.</title>
        <authorList>
            <person name="Eastman K.E."/>
            <person name="Pendleton A.L."/>
            <person name="Shaikh M.A."/>
            <person name="Suttiyut T."/>
            <person name="Ogas R."/>
            <person name="Tomko P."/>
            <person name="Gavelis G."/>
            <person name="Widhalm J.R."/>
            <person name="Wisecaver J.H."/>
        </authorList>
    </citation>
    <scope>NUCLEOTIDE SEQUENCE</scope>
    <source>
        <strain evidence="2">ECLA1</strain>
    </source>
</reference>
<accession>A0AAE1E4I5</accession>
<dbReference type="Proteomes" id="UP001283361">
    <property type="component" value="Unassembled WGS sequence"/>
</dbReference>
<feature type="region of interest" description="Disordered" evidence="1">
    <location>
        <begin position="32"/>
        <end position="52"/>
    </location>
</feature>
<sequence length="286" mass="32186">MLDSQCGPSCEIGSLMADSNIPVDAGQSLRPVVSAKHAGRSEPNNQSGGVAKKRRWGFNPCQENAGLNFTVEHPFALRSSLPFRLIHDSFGSDWSAVKFSIRAVWCRLQRIALSVYLGSNSLPTLRRLFYLFTFCISNFDLDDLQEVHIHRRKCDDYGPCFHMMGKLHSKHADCIFVNADLNKALEDNIWKKKTGFNLANYNMDETLSSLVSSHVTVTGCASSKLRVYGDGAVLLHCVDPSFTARNHGRQESNTPFLFYFLRHTCTVSVTGFRRRNHVFKSKSVMQ</sequence>
<protein>
    <submittedName>
        <fullName evidence="2">Uncharacterized protein</fullName>
    </submittedName>
</protein>
<evidence type="ECO:0000256" key="1">
    <source>
        <dbReference type="SAM" id="MobiDB-lite"/>
    </source>
</evidence>
<keyword evidence="3" id="KW-1185">Reference proteome</keyword>
<proteinExistence type="predicted"/>
<dbReference type="AlphaFoldDB" id="A0AAE1E4I5"/>
<dbReference type="EMBL" id="JAWDGP010001264">
    <property type="protein sequence ID" value="KAK3793245.1"/>
    <property type="molecule type" value="Genomic_DNA"/>
</dbReference>
<comment type="caution">
    <text evidence="2">The sequence shown here is derived from an EMBL/GenBank/DDBJ whole genome shotgun (WGS) entry which is preliminary data.</text>
</comment>